<comment type="caution">
    <text evidence="1">The sequence shown here is derived from an EMBL/GenBank/DDBJ whole genome shotgun (WGS) entry which is preliminary data.</text>
</comment>
<evidence type="ECO:0000313" key="2">
    <source>
        <dbReference type="Proteomes" id="UP000814128"/>
    </source>
</evidence>
<dbReference type="EMBL" id="MU273478">
    <property type="protein sequence ID" value="KAI0035898.1"/>
    <property type="molecule type" value="Genomic_DNA"/>
</dbReference>
<name>A0ACB8QW28_9AGAM</name>
<dbReference type="Proteomes" id="UP000814128">
    <property type="component" value="Unassembled WGS sequence"/>
</dbReference>
<organism evidence="1 2">
    <name type="scientific">Vararia minispora EC-137</name>
    <dbReference type="NCBI Taxonomy" id="1314806"/>
    <lineage>
        <taxon>Eukaryota</taxon>
        <taxon>Fungi</taxon>
        <taxon>Dikarya</taxon>
        <taxon>Basidiomycota</taxon>
        <taxon>Agaricomycotina</taxon>
        <taxon>Agaricomycetes</taxon>
        <taxon>Russulales</taxon>
        <taxon>Lachnocladiaceae</taxon>
        <taxon>Vararia</taxon>
    </lineage>
</organism>
<sequence>MAILSLPRIPDLPAYPTLLVISGLVLTLYTHINRDRALNFKHRVVVHTPALDGLSDKSQSESTADILDKSPAAGSPPPILRAEAPVFRPRKSSVGPTNTVWTNIPDSARELRARAEKEYQAGCEYKFRAEAFNAEASKQIYEAKNKNPQSGWIDLHGLYATEAVMFAGRAVDEAQERGDATVKFIVG</sequence>
<proteinExistence type="predicted"/>
<gene>
    <name evidence="1" type="ORF">K488DRAFT_82656</name>
</gene>
<accession>A0ACB8QW28</accession>
<reference evidence="1" key="1">
    <citation type="submission" date="2021-02" db="EMBL/GenBank/DDBJ databases">
        <authorList>
            <consortium name="DOE Joint Genome Institute"/>
            <person name="Ahrendt S."/>
            <person name="Looney B.P."/>
            <person name="Miyauchi S."/>
            <person name="Morin E."/>
            <person name="Drula E."/>
            <person name="Courty P.E."/>
            <person name="Chicoki N."/>
            <person name="Fauchery L."/>
            <person name="Kohler A."/>
            <person name="Kuo A."/>
            <person name="Labutti K."/>
            <person name="Pangilinan J."/>
            <person name="Lipzen A."/>
            <person name="Riley R."/>
            <person name="Andreopoulos W."/>
            <person name="He G."/>
            <person name="Johnson J."/>
            <person name="Barry K.W."/>
            <person name="Grigoriev I.V."/>
            <person name="Nagy L."/>
            <person name="Hibbett D."/>
            <person name="Henrissat B."/>
            <person name="Matheny P.B."/>
            <person name="Labbe J."/>
            <person name="Martin F."/>
        </authorList>
    </citation>
    <scope>NUCLEOTIDE SEQUENCE</scope>
    <source>
        <strain evidence="1">EC-137</strain>
    </source>
</reference>
<reference evidence="1" key="2">
    <citation type="journal article" date="2022" name="New Phytol.">
        <title>Evolutionary transition to the ectomycorrhizal habit in the genomes of a hyperdiverse lineage of mushroom-forming fungi.</title>
        <authorList>
            <person name="Looney B."/>
            <person name="Miyauchi S."/>
            <person name="Morin E."/>
            <person name="Drula E."/>
            <person name="Courty P.E."/>
            <person name="Kohler A."/>
            <person name="Kuo A."/>
            <person name="LaButti K."/>
            <person name="Pangilinan J."/>
            <person name="Lipzen A."/>
            <person name="Riley R."/>
            <person name="Andreopoulos W."/>
            <person name="He G."/>
            <person name="Johnson J."/>
            <person name="Nolan M."/>
            <person name="Tritt A."/>
            <person name="Barry K.W."/>
            <person name="Grigoriev I.V."/>
            <person name="Nagy L.G."/>
            <person name="Hibbett D."/>
            <person name="Henrissat B."/>
            <person name="Matheny P.B."/>
            <person name="Labbe J."/>
            <person name="Martin F.M."/>
        </authorList>
    </citation>
    <scope>NUCLEOTIDE SEQUENCE</scope>
    <source>
        <strain evidence="1">EC-137</strain>
    </source>
</reference>
<keyword evidence="2" id="KW-1185">Reference proteome</keyword>
<evidence type="ECO:0000313" key="1">
    <source>
        <dbReference type="EMBL" id="KAI0035898.1"/>
    </source>
</evidence>
<protein>
    <submittedName>
        <fullName evidence="1">Uncharacterized protein</fullName>
    </submittedName>
</protein>